<protein>
    <submittedName>
        <fullName evidence="4">AarF/UbiB family protein</fullName>
    </submittedName>
</protein>
<dbReference type="CDD" id="cd05121">
    <property type="entry name" value="ABC1_ADCK3-like"/>
    <property type="match status" value="1"/>
</dbReference>
<evidence type="ECO:0000259" key="3">
    <source>
        <dbReference type="Pfam" id="PF03109"/>
    </source>
</evidence>
<dbReference type="RefSeq" id="WP_344093989.1">
    <property type="nucleotide sequence ID" value="NZ_BAAAOG010000002.1"/>
</dbReference>
<proteinExistence type="inferred from homology"/>
<dbReference type="PANTHER" id="PTHR10566:SF113">
    <property type="entry name" value="PROTEIN ACTIVITY OF BC1 COMPLEX KINASE 7, CHLOROPLASTIC"/>
    <property type="match status" value="1"/>
</dbReference>
<gene>
    <name evidence="4" type="ORF">GCM10009776_19970</name>
</gene>
<dbReference type="InterPro" id="IPR050154">
    <property type="entry name" value="UbiB_kinase"/>
</dbReference>
<reference evidence="5" key="1">
    <citation type="journal article" date="2019" name="Int. J. Syst. Evol. Microbiol.">
        <title>The Global Catalogue of Microorganisms (GCM) 10K type strain sequencing project: providing services to taxonomists for standard genome sequencing and annotation.</title>
        <authorList>
            <consortium name="The Broad Institute Genomics Platform"/>
            <consortium name="The Broad Institute Genome Sequencing Center for Infectious Disease"/>
            <person name="Wu L."/>
            <person name="Ma J."/>
        </authorList>
    </citation>
    <scope>NUCLEOTIDE SEQUENCE [LARGE SCALE GENOMIC DNA]</scope>
    <source>
        <strain evidence="5">JCM 14901</strain>
    </source>
</reference>
<evidence type="ECO:0000256" key="1">
    <source>
        <dbReference type="ARBA" id="ARBA00009670"/>
    </source>
</evidence>
<evidence type="ECO:0000313" key="5">
    <source>
        <dbReference type="Proteomes" id="UP001499933"/>
    </source>
</evidence>
<dbReference type="InterPro" id="IPR004147">
    <property type="entry name" value="ABC1_dom"/>
</dbReference>
<keyword evidence="2" id="KW-0472">Membrane</keyword>
<feature type="transmembrane region" description="Helical" evidence="2">
    <location>
        <begin position="589"/>
        <end position="610"/>
    </location>
</feature>
<name>A0ABP5C6S9_9MICO</name>
<dbReference type="Gene3D" id="1.10.510.10">
    <property type="entry name" value="Transferase(Phosphotransferase) domain 1"/>
    <property type="match status" value="1"/>
</dbReference>
<comment type="caution">
    <text evidence="4">The sequence shown here is derived from an EMBL/GenBank/DDBJ whole genome shotgun (WGS) entry which is preliminary data.</text>
</comment>
<keyword evidence="5" id="KW-1185">Reference proteome</keyword>
<dbReference type="SUPFAM" id="SSF56112">
    <property type="entry name" value="Protein kinase-like (PK-like)"/>
    <property type="match status" value="1"/>
</dbReference>
<sequence>MPTWLVFALVALAFAAVATWVSRRLLDTQVGWVRSVIISLVVFSLSIPLVLWMLKQSHVYADGKFLVGWPVVTTFFALIVGWVFAVVVVVIVVSEFLVPTRPLRNPIVVIRQAIKRRDRARRYAQIVVIASRHGLGLYQKRARGYSEELPEALVSAMNEAGVTFVKLGQVLSSREDVLPREFITALSTLQMDSTPIPWAEAEAAIRAELKRPLDEVFLSVDEVPLAAASVAQVHTATLLDGARVVIKIQRPRARAQVTTDLDILERLAGDAERRTEWARDLGARALAAEFARALRNELDYRVEAANTEMLREAIAKSRSAALNIPKVYDDLSTARMLVLERADGIPFSRLTPNALEPEAAHAVVDLVVDSVFEQIAARGVFHADLHAGNVILTDERTVTLIDFGAVGVLERSVRRLLAPLLVAIANEDDVSATDIVLLLCPPMSGGSVEQTALQHDIGAILTRVAYAPGDENVFSALIEVLRRNRLAMPPSLLLVFRTLTSLEGTLRRLVPGYDMVGRGLARAPQIALQLSSPRRVALDLQAQSAIVAEQLRRLPRRIEGITQSLQDGTFSVRIRALESVDDRRWVDSIVGEVTATIVGVALVATGFFLAVSDVGPALTEDVRAFSFLGSVLGLGGMLLLLRSLSGAFRRRTVDR</sequence>
<feature type="transmembrane region" description="Helical" evidence="2">
    <location>
        <begin position="6"/>
        <end position="23"/>
    </location>
</feature>
<organism evidence="4 5">
    <name type="scientific">Microbacterium deminutum</name>
    <dbReference type="NCBI Taxonomy" id="344164"/>
    <lineage>
        <taxon>Bacteria</taxon>
        <taxon>Bacillati</taxon>
        <taxon>Actinomycetota</taxon>
        <taxon>Actinomycetes</taxon>
        <taxon>Micrococcales</taxon>
        <taxon>Microbacteriaceae</taxon>
        <taxon>Microbacterium</taxon>
    </lineage>
</organism>
<comment type="similarity">
    <text evidence="1">Belongs to the protein kinase superfamily. ADCK protein kinase family.</text>
</comment>
<dbReference type="EMBL" id="BAAAOG010000002">
    <property type="protein sequence ID" value="GAA1957694.1"/>
    <property type="molecule type" value="Genomic_DNA"/>
</dbReference>
<feature type="transmembrane region" description="Helical" evidence="2">
    <location>
        <begin position="74"/>
        <end position="98"/>
    </location>
</feature>
<evidence type="ECO:0000256" key="2">
    <source>
        <dbReference type="SAM" id="Phobius"/>
    </source>
</evidence>
<dbReference type="PANTHER" id="PTHR10566">
    <property type="entry name" value="CHAPERONE-ACTIVITY OF BC1 COMPLEX CABC1 -RELATED"/>
    <property type="match status" value="1"/>
</dbReference>
<dbReference type="Proteomes" id="UP001499933">
    <property type="component" value="Unassembled WGS sequence"/>
</dbReference>
<evidence type="ECO:0000313" key="4">
    <source>
        <dbReference type="EMBL" id="GAA1957694.1"/>
    </source>
</evidence>
<dbReference type="InterPro" id="IPR011009">
    <property type="entry name" value="Kinase-like_dom_sf"/>
</dbReference>
<feature type="domain" description="ABC1 atypical kinase-like" evidence="3">
    <location>
        <begin position="189"/>
        <end position="430"/>
    </location>
</feature>
<accession>A0ABP5C6S9</accession>
<keyword evidence="2" id="KW-1133">Transmembrane helix</keyword>
<dbReference type="Pfam" id="PF03109">
    <property type="entry name" value="ABC1"/>
    <property type="match status" value="1"/>
</dbReference>
<keyword evidence="2" id="KW-0812">Transmembrane</keyword>
<feature type="transmembrane region" description="Helical" evidence="2">
    <location>
        <begin position="35"/>
        <end position="54"/>
    </location>
</feature>
<feature type="transmembrane region" description="Helical" evidence="2">
    <location>
        <begin position="622"/>
        <end position="641"/>
    </location>
</feature>